<gene>
    <name evidence="4" type="ORF">GCM10011396_38940</name>
</gene>
<keyword evidence="5" id="KW-1185">Reference proteome</keyword>
<dbReference type="NCBIfam" id="TIGR00252">
    <property type="entry name" value="YraN family protein"/>
    <property type="match status" value="1"/>
</dbReference>
<dbReference type="SUPFAM" id="SSF52980">
    <property type="entry name" value="Restriction endonuclease-like"/>
    <property type="match status" value="1"/>
</dbReference>
<proteinExistence type="inferred from homology"/>
<reference evidence="4" key="2">
    <citation type="submission" date="2020-09" db="EMBL/GenBank/DDBJ databases">
        <authorList>
            <person name="Sun Q."/>
            <person name="Zhou Y."/>
        </authorList>
    </citation>
    <scope>NUCLEOTIDE SEQUENCE</scope>
    <source>
        <strain evidence="4">CGMCC 1.10998</strain>
    </source>
</reference>
<dbReference type="PANTHER" id="PTHR34039">
    <property type="entry name" value="UPF0102 PROTEIN YRAN"/>
    <property type="match status" value="1"/>
</dbReference>
<dbReference type="EMBL" id="BMED01000004">
    <property type="protein sequence ID" value="GGC87941.1"/>
    <property type="molecule type" value="Genomic_DNA"/>
</dbReference>
<evidence type="ECO:0000313" key="4">
    <source>
        <dbReference type="EMBL" id="GGC87941.1"/>
    </source>
</evidence>
<evidence type="ECO:0000256" key="2">
    <source>
        <dbReference type="HAMAP-Rule" id="MF_00048"/>
    </source>
</evidence>
<accession>A0A916UTN9</accession>
<evidence type="ECO:0000256" key="1">
    <source>
        <dbReference type="ARBA" id="ARBA00006738"/>
    </source>
</evidence>
<dbReference type="NCBIfam" id="NF009150">
    <property type="entry name" value="PRK12497.1-3"/>
    <property type="match status" value="1"/>
</dbReference>
<dbReference type="Gene3D" id="3.40.1350.10">
    <property type="match status" value="1"/>
</dbReference>
<dbReference type="InterPro" id="IPR011335">
    <property type="entry name" value="Restrct_endonuc-II-like"/>
</dbReference>
<dbReference type="AlphaFoldDB" id="A0A916UTN9"/>
<evidence type="ECO:0000256" key="3">
    <source>
        <dbReference type="SAM" id="MobiDB-lite"/>
    </source>
</evidence>
<dbReference type="PANTHER" id="PTHR34039:SF1">
    <property type="entry name" value="UPF0102 PROTEIN YRAN"/>
    <property type="match status" value="1"/>
</dbReference>
<dbReference type="GO" id="GO:0003676">
    <property type="term" value="F:nucleic acid binding"/>
    <property type="evidence" value="ECO:0007669"/>
    <property type="project" value="InterPro"/>
</dbReference>
<organism evidence="4 5">
    <name type="scientific">Undibacterium terreum</name>
    <dbReference type="NCBI Taxonomy" id="1224302"/>
    <lineage>
        <taxon>Bacteria</taxon>
        <taxon>Pseudomonadati</taxon>
        <taxon>Pseudomonadota</taxon>
        <taxon>Betaproteobacteria</taxon>
        <taxon>Burkholderiales</taxon>
        <taxon>Oxalobacteraceae</taxon>
        <taxon>Undibacterium</taxon>
    </lineage>
</organism>
<feature type="region of interest" description="Disordered" evidence="3">
    <location>
        <begin position="1"/>
        <end position="45"/>
    </location>
</feature>
<dbReference type="HAMAP" id="MF_00048">
    <property type="entry name" value="UPF0102"/>
    <property type="match status" value="1"/>
</dbReference>
<dbReference type="InterPro" id="IPR003509">
    <property type="entry name" value="UPF0102_YraN-like"/>
</dbReference>
<comment type="similarity">
    <text evidence="1 2">Belongs to the UPF0102 family.</text>
</comment>
<dbReference type="Proteomes" id="UP000637423">
    <property type="component" value="Unassembled WGS sequence"/>
</dbReference>
<dbReference type="Pfam" id="PF02021">
    <property type="entry name" value="UPF0102"/>
    <property type="match status" value="1"/>
</dbReference>
<dbReference type="RefSeq" id="WP_188567780.1">
    <property type="nucleotide sequence ID" value="NZ_BMED01000004.1"/>
</dbReference>
<sequence>MPLWEWLNGPKQAQQSSAQDHKDELPERGRNSTTSRQRTGDEGEQRALLYLQQKGMTLVERNFLCKGGEIDLVMQDGKGLVFVEVRSRNSSQFGGAIASVTPAKQRRMVIAAQVFLQAYKRPPACRFDLICIQNGELDWLQDVITGQ</sequence>
<dbReference type="InterPro" id="IPR011856">
    <property type="entry name" value="tRNA_endonuc-like_dom_sf"/>
</dbReference>
<feature type="compositionally biased region" description="Basic and acidic residues" evidence="3">
    <location>
        <begin position="19"/>
        <end position="30"/>
    </location>
</feature>
<evidence type="ECO:0000313" key="5">
    <source>
        <dbReference type="Proteomes" id="UP000637423"/>
    </source>
</evidence>
<name>A0A916UTN9_9BURK</name>
<protein>
    <recommendedName>
        <fullName evidence="2">UPF0102 protein GCM10011396_38940</fullName>
    </recommendedName>
</protein>
<reference evidence="4" key="1">
    <citation type="journal article" date="2014" name="Int. J. Syst. Evol. Microbiol.">
        <title>Complete genome sequence of Corynebacterium casei LMG S-19264T (=DSM 44701T), isolated from a smear-ripened cheese.</title>
        <authorList>
            <consortium name="US DOE Joint Genome Institute (JGI-PGF)"/>
            <person name="Walter F."/>
            <person name="Albersmeier A."/>
            <person name="Kalinowski J."/>
            <person name="Ruckert C."/>
        </authorList>
    </citation>
    <scope>NUCLEOTIDE SEQUENCE</scope>
    <source>
        <strain evidence="4">CGMCC 1.10998</strain>
    </source>
</reference>
<comment type="caution">
    <text evidence="4">The sequence shown here is derived from an EMBL/GenBank/DDBJ whole genome shotgun (WGS) entry which is preliminary data.</text>
</comment>
<dbReference type="CDD" id="cd20736">
    <property type="entry name" value="PoNe_Nuclease"/>
    <property type="match status" value="1"/>
</dbReference>